<evidence type="ECO:0000256" key="1">
    <source>
        <dbReference type="SAM" id="MobiDB-lite"/>
    </source>
</evidence>
<keyword evidence="3" id="KW-1185">Reference proteome</keyword>
<feature type="compositionally biased region" description="Basic and acidic residues" evidence="1">
    <location>
        <begin position="150"/>
        <end position="166"/>
    </location>
</feature>
<proteinExistence type="predicted"/>
<feature type="compositionally biased region" description="Basic residues" evidence="1">
    <location>
        <begin position="130"/>
        <end position="144"/>
    </location>
</feature>
<feature type="compositionally biased region" description="Basic and acidic residues" evidence="1">
    <location>
        <begin position="186"/>
        <end position="195"/>
    </location>
</feature>
<feature type="compositionally biased region" description="Basic and acidic residues" evidence="1">
    <location>
        <begin position="71"/>
        <end position="83"/>
    </location>
</feature>
<feature type="compositionally biased region" description="Basic and acidic residues" evidence="1">
    <location>
        <begin position="29"/>
        <end position="38"/>
    </location>
</feature>
<dbReference type="Proteomes" id="UP000230423">
    <property type="component" value="Unassembled WGS sequence"/>
</dbReference>
<dbReference type="OrthoDB" id="6257037at2759"/>
<evidence type="ECO:0000313" key="3">
    <source>
        <dbReference type="Proteomes" id="UP000230423"/>
    </source>
</evidence>
<feature type="compositionally biased region" description="Polar residues" evidence="1">
    <location>
        <begin position="1"/>
        <end position="12"/>
    </location>
</feature>
<feature type="compositionally biased region" description="Basic and acidic residues" evidence="1">
    <location>
        <begin position="90"/>
        <end position="99"/>
    </location>
</feature>
<protein>
    <submittedName>
        <fullName evidence="2">Uncharacterized protein</fullName>
    </submittedName>
</protein>
<name>A0A2G9UNN4_TELCI</name>
<organism evidence="2 3">
    <name type="scientific">Teladorsagia circumcincta</name>
    <name type="common">Brown stomach worm</name>
    <name type="synonym">Ostertagia circumcincta</name>
    <dbReference type="NCBI Taxonomy" id="45464"/>
    <lineage>
        <taxon>Eukaryota</taxon>
        <taxon>Metazoa</taxon>
        <taxon>Ecdysozoa</taxon>
        <taxon>Nematoda</taxon>
        <taxon>Chromadorea</taxon>
        <taxon>Rhabditida</taxon>
        <taxon>Rhabditina</taxon>
        <taxon>Rhabditomorpha</taxon>
        <taxon>Strongyloidea</taxon>
        <taxon>Trichostrongylidae</taxon>
        <taxon>Teladorsagia</taxon>
    </lineage>
</organism>
<reference evidence="2 3" key="1">
    <citation type="submission" date="2015-09" db="EMBL/GenBank/DDBJ databases">
        <title>Draft genome of the parasitic nematode Teladorsagia circumcincta isolate WARC Sus (inbred).</title>
        <authorList>
            <person name="Mitreva M."/>
        </authorList>
    </citation>
    <scope>NUCLEOTIDE SEQUENCE [LARGE SCALE GENOMIC DNA]</scope>
    <source>
        <strain evidence="2 3">S</strain>
    </source>
</reference>
<dbReference type="AlphaFoldDB" id="A0A2G9UNN4"/>
<sequence>GEIISPENSRGGTTAEDHARAKSSSKRRGTSDHSDAHIKHSRPQAMSKSPSPKRKRRSCAGRTTYASDGRSSSERTWTKERSKSAKNRGCRTEAHYSVRDRRRRPRSSSSDWDPHENPSGSRRGAERTNRNKRGVASKFNRRARNSILEAPKDDTSRRSRSDKRIEQQQNVRRSSRRSSRSVTKTAEVKSKEDHSRKRSNASTTSCTLSKTLFASKACISVSCDYTSKESNIVTVNHDVIMKPLRVEVESVDAAAATVMEEGVRTSADTSPAADAEVCAIESLSSTWKDSDFLYEDYDILTPRPYEAMEFDQFDRLKTVLLPNHADVLVLLSLLADEAVLPPELLTSPLRRAYHGAVQMLLAIEAYCHGTRSRSSNTRSLLKTIGSMAAPSFVSSGETFVASEATYPKEVVPRANMTNTSTVHEATDICGDKNSVIDEEID</sequence>
<evidence type="ECO:0000313" key="2">
    <source>
        <dbReference type="EMBL" id="PIO71909.1"/>
    </source>
</evidence>
<feature type="region of interest" description="Disordered" evidence="1">
    <location>
        <begin position="1"/>
        <end position="204"/>
    </location>
</feature>
<accession>A0A2G9UNN4</accession>
<dbReference type="EMBL" id="KZ345815">
    <property type="protein sequence ID" value="PIO71909.1"/>
    <property type="molecule type" value="Genomic_DNA"/>
</dbReference>
<gene>
    <name evidence="2" type="ORF">TELCIR_06174</name>
</gene>
<feature type="non-terminal residue" evidence="2">
    <location>
        <position position="1"/>
    </location>
</feature>